<gene>
    <name evidence="4" type="ORF">FHS48_003648</name>
</gene>
<keyword evidence="5" id="KW-1185">Reference proteome</keyword>
<dbReference type="InterPro" id="IPR007041">
    <property type="entry name" value="Arg_succinylTrfase_AstA/AruG"/>
</dbReference>
<accession>A0A7W9ZL26</accession>
<organism evidence="4 5">
    <name type="scientific">Novispirillum itersonii</name>
    <name type="common">Aquaspirillum itersonii</name>
    <dbReference type="NCBI Taxonomy" id="189"/>
    <lineage>
        <taxon>Bacteria</taxon>
        <taxon>Pseudomonadati</taxon>
        <taxon>Pseudomonadota</taxon>
        <taxon>Alphaproteobacteria</taxon>
        <taxon>Rhodospirillales</taxon>
        <taxon>Novispirillaceae</taxon>
        <taxon>Novispirillum</taxon>
    </lineage>
</organism>
<sequence length="343" mass="37232">MSRFVVRPAQAGDDAGLVRLAEGAGTGLTTLPANPDALAERVERSLSSFSRAASGQAPTGTECFLLVLEDVDRGDLVGTAAVYLGVGHDRPFWNFRRSIHSHYCHELGIRVDSEVLMLANDYTGAAEVGTLYLDPAARLPGVGALLARSRYLMMAVDPDRFGSRVIAELRGWLDADGRSPFWEAVGHHFFQMSFERADFLSGIGQNGFIADLMPRFPIYSDLLPPAARQAIARAQEASQPALHLLLKEGFRHSHSVDIFDAGPVLEAHPHDLRTVRDSRTAVVMADTSDEEPQEVLVCIPDFTRFRALRTTASPDSAGGLVLSPADRAALKVGLGETVLWCRA</sequence>
<dbReference type="AlphaFoldDB" id="A0A7W9ZL26"/>
<evidence type="ECO:0000313" key="4">
    <source>
        <dbReference type="EMBL" id="MBB6212199.1"/>
    </source>
</evidence>
<evidence type="ECO:0000313" key="5">
    <source>
        <dbReference type="Proteomes" id="UP000544872"/>
    </source>
</evidence>
<evidence type="ECO:0000256" key="2">
    <source>
        <dbReference type="ARBA" id="ARBA00022679"/>
    </source>
</evidence>
<dbReference type="RefSeq" id="WP_184265720.1">
    <property type="nucleotide sequence ID" value="NZ_JACIIX010000018.1"/>
</dbReference>
<name>A0A7W9ZL26_NOVIT</name>
<evidence type="ECO:0000256" key="1">
    <source>
        <dbReference type="ARBA" id="ARBA00022503"/>
    </source>
</evidence>
<dbReference type="Proteomes" id="UP000544872">
    <property type="component" value="Unassembled WGS sequence"/>
</dbReference>
<proteinExistence type="predicted"/>
<keyword evidence="2 4" id="KW-0808">Transferase</keyword>
<dbReference type="EMBL" id="JACIIX010000018">
    <property type="protein sequence ID" value="MBB6212199.1"/>
    <property type="molecule type" value="Genomic_DNA"/>
</dbReference>
<dbReference type="GO" id="GO:0006527">
    <property type="term" value="P:L-arginine catabolic process"/>
    <property type="evidence" value="ECO:0007669"/>
    <property type="project" value="InterPro"/>
</dbReference>
<comment type="caution">
    <text evidence="4">The sequence shown here is derived from an EMBL/GenBank/DDBJ whole genome shotgun (WGS) entry which is preliminary data.</text>
</comment>
<reference evidence="4 5" key="1">
    <citation type="submission" date="2020-08" db="EMBL/GenBank/DDBJ databases">
        <title>Genomic Encyclopedia of Type Strains, Phase IV (KMG-IV): sequencing the most valuable type-strain genomes for metagenomic binning, comparative biology and taxonomic classification.</title>
        <authorList>
            <person name="Goeker M."/>
        </authorList>
    </citation>
    <scope>NUCLEOTIDE SEQUENCE [LARGE SCALE GENOMIC DNA]</scope>
    <source>
        <strain evidence="4 5">DSM 11590</strain>
    </source>
</reference>
<dbReference type="Pfam" id="PF04958">
    <property type="entry name" value="AstA"/>
    <property type="match status" value="1"/>
</dbReference>
<dbReference type="NCBIfam" id="TIGR03243">
    <property type="entry name" value="arg_catab_AOST"/>
    <property type="match status" value="1"/>
</dbReference>
<keyword evidence="3 4" id="KW-0012">Acyltransferase</keyword>
<dbReference type="InterPro" id="IPR016181">
    <property type="entry name" value="Acyl_CoA_acyltransferase"/>
</dbReference>
<keyword evidence="1" id="KW-0056">Arginine metabolism</keyword>
<dbReference type="SUPFAM" id="SSF55729">
    <property type="entry name" value="Acyl-CoA N-acyltransferases (Nat)"/>
    <property type="match status" value="1"/>
</dbReference>
<protein>
    <submittedName>
        <fullName evidence="4">Arginine N-succinyltransferase</fullName>
        <ecNumber evidence="4">2.3.1.109</ecNumber>
    </submittedName>
</protein>
<evidence type="ECO:0000256" key="3">
    <source>
        <dbReference type="ARBA" id="ARBA00023315"/>
    </source>
</evidence>
<dbReference type="PANTHER" id="PTHR30420:SF1">
    <property type="entry name" value="ARGININE N-SUCCINYLTRANSFERASE"/>
    <property type="match status" value="1"/>
</dbReference>
<dbReference type="EC" id="2.3.1.109" evidence="4"/>
<dbReference type="GO" id="GO:0008791">
    <property type="term" value="F:arginine N-succinyltransferase activity"/>
    <property type="evidence" value="ECO:0007669"/>
    <property type="project" value="UniProtKB-EC"/>
</dbReference>
<dbReference type="PANTHER" id="PTHR30420">
    <property type="entry name" value="N-SUCCINYLARGININE DIHYDROLASE"/>
    <property type="match status" value="1"/>
</dbReference>